<feature type="chain" id="PRO_5004825007" description="PLOD1-3-like GT domain-containing protein" evidence="1">
    <location>
        <begin position="17"/>
        <end position="62"/>
    </location>
</feature>
<organism evidence="3 4">
    <name type="scientific">Necator americanus</name>
    <name type="common">Human hookworm</name>
    <dbReference type="NCBI Taxonomy" id="51031"/>
    <lineage>
        <taxon>Eukaryota</taxon>
        <taxon>Metazoa</taxon>
        <taxon>Ecdysozoa</taxon>
        <taxon>Nematoda</taxon>
        <taxon>Chromadorea</taxon>
        <taxon>Rhabditida</taxon>
        <taxon>Rhabditina</taxon>
        <taxon>Rhabditomorpha</taxon>
        <taxon>Strongyloidea</taxon>
        <taxon>Ancylostomatidae</taxon>
        <taxon>Bunostominae</taxon>
        <taxon>Necator</taxon>
    </lineage>
</organism>
<gene>
    <name evidence="3" type="ORF">NECAME_18443</name>
</gene>
<dbReference type="OrthoDB" id="69177at2759"/>
<evidence type="ECO:0000313" key="4">
    <source>
        <dbReference type="Proteomes" id="UP000053676"/>
    </source>
</evidence>
<keyword evidence="1" id="KW-0732">Signal</keyword>
<dbReference type="EMBL" id="KI661416">
    <property type="protein sequence ID" value="ETN73232.1"/>
    <property type="molecule type" value="Genomic_DNA"/>
</dbReference>
<evidence type="ECO:0000256" key="1">
    <source>
        <dbReference type="SAM" id="SignalP"/>
    </source>
</evidence>
<dbReference type="AlphaFoldDB" id="W2SX00"/>
<name>W2SX00_NECAM</name>
<sequence>MLLLLAVFLLPELVVCRSEPELLVVTVATEDTNGLRRLLKSAEVQVLGMGQEWKGGDTRVTQ</sequence>
<proteinExistence type="predicted"/>
<dbReference type="KEGG" id="nai:NECAME_18443"/>
<feature type="signal peptide" evidence="1">
    <location>
        <begin position="1"/>
        <end position="16"/>
    </location>
</feature>
<dbReference type="Pfam" id="PF25342">
    <property type="entry name" value="GT_PLOD"/>
    <property type="match status" value="1"/>
</dbReference>
<keyword evidence="4" id="KW-1185">Reference proteome</keyword>
<protein>
    <recommendedName>
        <fullName evidence="2">PLOD1-3-like GT domain-containing protein</fullName>
    </recommendedName>
</protein>
<feature type="domain" description="PLOD1-3-like GT" evidence="2">
    <location>
        <begin position="19"/>
        <end position="59"/>
    </location>
</feature>
<dbReference type="Proteomes" id="UP000053676">
    <property type="component" value="Unassembled WGS sequence"/>
</dbReference>
<evidence type="ECO:0000313" key="3">
    <source>
        <dbReference type="EMBL" id="ETN73232.1"/>
    </source>
</evidence>
<evidence type="ECO:0000259" key="2">
    <source>
        <dbReference type="Pfam" id="PF25342"/>
    </source>
</evidence>
<dbReference type="InterPro" id="IPR057589">
    <property type="entry name" value="GT_PLOD"/>
</dbReference>
<feature type="non-terminal residue" evidence="3">
    <location>
        <position position="62"/>
    </location>
</feature>
<reference evidence="4" key="1">
    <citation type="journal article" date="2014" name="Nat. Genet.">
        <title>Genome of the human hookworm Necator americanus.</title>
        <authorList>
            <person name="Tang Y.T."/>
            <person name="Gao X."/>
            <person name="Rosa B.A."/>
            <person name="Abubucker S."/>
            <person name="Hallsworth-Pepin K."/>
            <person name="Martin J."/>
            <person name="Tyagi R."/>
            <person name="Heizer E."/>
            <person name="Zhang X."/>
            <person name="Bhonagiri-Palsikar V."/>
            <person name="Minx P."/>
            <person name="Warren W.C."/>
            <person name="Wang Q."/>
            <person name="Zhan B."/>
            <person name="Hotez P.J."/>
            <person name="Sternberg P.W."/>
            <person name="Dougall A."/>
            <person name="Gaze S.T."/>
            <person name="Mulvenna J."/>
            <person name="Sotillo J."/>
            <person name="Ranganathan S."/>
            <person name="Rabelo E.M."/>
            <person name="Wilson R.K."/>
            <person name="Felgner P.L."/>
            <person name="Bethony J."/>
            <person name="Hawdon J.M."/>
            <person name="Gasser R.B."/>
            <person name="Loukas A."/>
            <person name="Mitreva M."/>
        </authorList>
    </citation>
    <scope>NUCLEOTIDE SEQUENCE [LARGE SCALE GENOMIC DNA]</scope>
</reference>
<accession>W2SX00</accession>